<dbReference type="InterPro" id="IPR014718">
    <property type="entry name" value="GH-type_carb-bd"/>
</dbReference>
<gene>
    <name evidence="7" type="primary">GALM</name>
</gene>
<feature type="signal peptide" evidence="6">
    <location>
        <begin position="1"/>
        <end position="21"/>
    </location>
</feature>
<protein>
    <recommendedName>
        <fullName evidence="3">Galactose mutarotase</fullName>
    </recommendedName>
    <alternativeName>
        <fullName evidence="4">Aldose 1-epimerase</fullName>
    </alternativeName>
</protein>
<proteinExistence type="evidence at transcript level"/>
<dbReference type="PANTHER" id="PTHR10091:SF0">
    <property type="entry name" value="GALACTOSE MUTAROTASE"/>
    <property type="match status" value="1"/>
</dbReference>
<dbReference type="Pfam" id="PF01263">
    <property type="entry name" value="Aldose_epim"/>
    <property type="match status" value="1"/>
</dbReference>
<dbReference type="GO" id="GO:0033499">
    <property type="term" value="P:galactose catabolic process via UDP-galactose, Leloir pathway"/>
    <property type="evidence" value="ECO:0007669"/>
    <property type="project" value="TreeGrafter"/>
</dbReference>
<dbReference type="GO" id="GO:0004034">
    <property type="term" value="F:aldose 1-epimerase activity"/>
    <property type="evidence" value="ECO:0007669"/>
    <property type="project" value="UniProtKB-EC"/>
</dbReference>
<name>C1BPZ4_CALRO</name>
<dbReference type="InterPro" id="IPR011013">
    <property type="entry name" value="Gal_mutarotase_sf_dom"/>
</dbReference>
<comment type="catalytic activity">
    <reaction evidence="1">
        <text>alpha-D-galactose = beta-D-galactose</text>
        <dbReference type="Rhea" id="RHEA:28675"/>
        <dbReference type="ChEBI" id="CHEBI:27667"/>
        <dbReference type="ChEBI" id="CHEBI:28061"/>
        <dbReference type="EC" id="5.1.3.3"/>
    </reaction>
    <physiologicalReaction direction="right-to-left" evidence="1">
        <dbReference type="Rhea" id="RHEA:28677"/>
    </physiologicalReaction>
</comment>
<keyword evidence="6" id="KW-0732">Signal</keyword>
<organism evidence="7">
    <name type="scientific">Caligus rogercresseyi</name>
    <name type="common">Sea louse</name>
    <dbReference type="NCBI Taxonomy" id="217165"/>
    <lineage>
        <taxon>Eukaryota</taxon>
        <taxon>Metazoa</taxon>
        <taxon>Ecdysozoa</taxon>
        <taxon>Arthropoda</taxon>
        <taxon>Crustacea</taxon>
        <taxon>Multicrustacea</taxon>
        <taxon>Hexanauplia</taxon>
        <taxon>Copepoda</taxon>
        <taxon>Siphonostomatoida</taxon>
        <taxon>Caligidae</taxon>
        <taxon>Caligus</taxon>
    </lineage>
</organism>
<dbReference type="PANTHER" id="PTHR10091">
    <property type="entry name" value="ALDOSE-1-EPIMERASE"/>
    <property type="match status" value="1"/>
</dbReference>
<dbReference type="EMBL" id="BT076673">
    <property type="protein sequence ID" value="ACO11097.1"/>
    <property type="molecule type" value="mRNA"/>
</dbReference>
<reference evidence="7" key="1">
    <citation type="submission" date="2009-03" db="EMBL/GenBank/DDBJ databases">
        <title>Caligus rogercresseyi ESTs and full-length cDNAs.</title>
        <authorList>
            <person name="Yasuike M."/>
            <person name="von Schalburg K."/>
            <person name="Cooper G."/>
            <person name="Leong J."/>
            <person name="Jones S.R.M."/>
            <person name="Koop B.F."/>
        </authorList>
    </citation>
    <scope>NUCLEOTIDE SEQUENCE</scope>
    <source>
        <tissue evidence="7">Whole tissue</tissue>
    </source>
</reference>
<evidence type="ECO:0000256" key="3">
    <source>
        <dbReference type="ARBA" id="ARBA00021023"/>
    </source>
</evidence>
<comment type="pathway">
    <text evidence="2">Carbohydrate metabolism; galactose metabolism.</text>
</comment>
<accession>C1BPZ4</accession>
<dbReference type="UniPathway" id="UPA00214"/>
<dbReference type="InterPro" id="IPR008183">
    <property type="entry name" value="Aldose_1/G6P_1-epimerase"/>
</dbReference>
<evidence type="ECO:0000313" key="7">
    <source>
        <dbReference type="EMBL" id="ACO11097.1"/>
    </source>
</evidence>
<sequence length="347" mass="38837">MPVLKCLLALCLLNQIMSAQSEENAHRLFKRQSRGSGLKITELSPWTLPRKNVKQGDINKVERFRLQAPGITVEVASLDLIITSIKVPNQNKTMSDIILGFDDIAGYLESPSFSGAFVSLSPKGMQSENKTPRNWRATKLDDALVFSLLQGKKVLLNARFSLSKDELRVEMKGIVSEPTFLSIGLKNYFNLAGYETGLSGIEGHIVQINGNEISEKNRGSTKYVALDGHELDFRVPQSVEEVIYKDSLKYGRDFIVERSISEFDRFVGRVSHADSRRFLEVYSNQPVLHFDLLGETDAEGKESTPMEKNGGFVVKMATLLDDKEISSVNPGQIYSQTLVYKFGVDQF</sequence>
<evidence type="ECO:0000256" key="2">
    <source>
        <dbReference type="ARBA" id="ARBA00004947"/>
    </source>
</evidence>
<comment type="function">
    <text evidence="5">Mutarotase that catalyzes the interconversion of beta-D-galactose and alpha-D-galactose during galactose metabolism. Beta-D-galactose is metabolized in the liver into glucose 1-phosphate, the primary metabolic fuel, by the action of four enzymes that constitute the Leloir pathway: GALM, GALK1 (galactokinase), GALT (galactose-1-phosphate uridylyltransferase) and GALE (UDP-galactose-4'-epimerase). Involved in the maintenance of the equilibrium between the beta- and alpha-anomers of galactose, therefore ensuring a sufficient supply of the alpha-anomer for GALK1. Also active on D-glucose although shows a preference for galactose over glucose.</text>
</comment>
<evidence type="ECO:0000256" key="5">
    <source>
        <dbReference type="ARBA" id="ARBA00045743"/>
    </source>
</evidence>
<dbReference type="AlphaFoldDB" id="C1BPZ4"/>
<evidence type="ECO:0000256" key="4">
    <source>
        <dbReference type="ARBA" id="ARBA00032729"/>
    </source>
</evidence>
<feature type="chain" id="PRO_5002907368" description="Galactose mutarotase" evidence="6">
    <location>
        <begin position="22"/>
        <end position="347"/>
    </location>
</feature>
<evidence type="ECO:0000256" key="6">
    <source>
        <dbReference type="SAM" id="SignalP"/>
    </source>
</evidence>
<dbReference type="SUPFAM" id="SSF74650">
    <property type="entry name" value="Galactose mutarotase-like"/>
    <property type="match status" value="1"/>
</dbReference>
<dbReference type="GO" id="GO:0030246">
    <property type="term" value="F:carbohydrate binding"/>
    <property type="evidence" value="ECO:0007669"/>
    <property type="project" value="InterPro"/>
</dbReference>
<evidence type="ECO:0000256" key="1">
    <source>
        <dbReference type="ARBA" id="ARBA00001712"/>
    </source>
</evidence>
<dbReference type="Gene3D" id="2.70.98.10">
    <property type="match status" value="2"/>
</dbReference>
<dbReference type="GO" id="GO:0006006">
    <property type="term" value="P:glucose metabolic process"/>
    <property type="evidence" value="ECO:0007669"/>
    <property type="project" value="TreeGrafter"/>
</dbReference>